<dbReference type="InterPro" id="IPR000522">
    <property type="entry name" value="ABC_transptr_permease_BtuC"/>
</dbReference>
<evidence type="ECO:0000256" key="8">
    <source>
        <dbReference type="SAM" id="Phobius"/>
    </source>
</evidence>
<evidence type="ECO:0000256" key="3">
    <source>
        <dbReference type="ARBA" id="ARBA00022448"/>
    </source>
</evidence>
<feature type="transmembrane region" description="Helical" evidence="8">
    <location>
        <begin position="257"/>
        <end position="276"/>
    </location>
</feature>
<reference evidence="9 10" key="1">
    <citation type="submission" date="2019-03" db="EMBL/GenBank/DDBJ databases">
        <title>Three New Species of Nocardioides, Nocardioides euryhalodurans sp. nov., Nocardioides seonyuensis sp. nov. and Nocardioides eburneoflavus sp. nov., Iolated from Soil.</title>
        <authorList>
            <person name="Roh S.G."/>
            <person name="Lee C."/>
            <person name="Kim M.-K."/>
            <person name="Kim S.B."/>
        </authorList>
    </citation>
    <scope>NUCLEOTIDE SEQUENCE [LARGE SCALE GENOMIC DNA]</scope>
    <source>
        <strain evidence="9 10">MMS17-SY117</strain>
    </source>
</reference>
<keyword evidence="4" id="KW-1003">Cell membrane</keyword>
<dbReference type="InterPro" id="IPR037294">
    <property type="entry name" value="ABC_BtuC-like"/>
</dbReference>
<feature type="transmembrane region" description="Helical" evidence="8">
    <location>
        <begin position="43"/>
        <end position="60"/>
    </location>
</feature>
<evidence type="ECO:0000256" key="1">
    <source>
        <dbReference type="ARBA" id="ARBA00004651"/>
    </source>
</evidence>
<dbReference type="SUPFAM" id="SSF81345">
    <property type="entry name" value="ABC transporter involved in vitamin B12 uptake, BtuC"/>
    <property type="match status" value="1"/>
</dbReference>
<comment type="similarity">
    <text evidence="2">Belongs to the binding-protein-dependent transport system permease family. FecCD subfamily.</text>
</comment>
<dbReference type="GO" id="GO:0022857">
    <property type="term" value="F:transmembrane transporter activity"/>
    <property type="evidence" value="ECO:0007669"/>
    <property type="project" value="InterPro"/>
</dbReference>
<keyword evidence="7 8" id="KW-0472">Membrane</keyword>
<keyword evidence="5 8" id="KW-0812">Transmembrane</keyword>
<feature type="transmembrane region" description="Helical" evidence="8">
    <location>
        <begin position="130"/>
        <end position="151"/>
    </location>
</feature>
<keyword evidence="6 8" id="KW-1133">Transmembrane helix</keyword>
<evidence type="ECO:0000256" key="6">
    <source>
        <dbReference type="ARBA" id="ARBA00022989"/>
    </source>
</evidence>
<evidence type="ECO:0000256" key="7">
    <source>
        <dbReference type="ARBA" id="ARBA00023136"/>
    </source>
</evidence>
<evidence type="ECO:0000313" key="9">
    <source>
        <dbReference type="EMBL" id="QBR94502.1"/>
    </source>
</evidence>
<feature type="transmembrane region" description="Helical" evidence="8">
    <location>
        <begin position="218"/>
        <end position="245"/>
    </location>
</feature>
<protein>
    <submittedName>
        <fullName evidence="9">Iron ABC transporter permease</fullName>
    </submittedName>
</protein>
<evidence type="ECO:0000256" key="5">
    <source>
        <dbReference type="ARBA" id="ARBA00022692"/>
    </source>
</evidence>
<proteinExistence type="inferred from homology"/>
<dbReference type="CDD" id="cd06550">
    <property type="entry name" value="TM_ABC_iron-siderophores_like"/>
    <property type="match status" value="1"/>
</dbReference>
<feature type="transmembrane region" description="Helical" evidence="8">
    <location>
        <begin position="174"/>
        <end position="197"/>
    </location>
</feature>
<dbReference type="EMBL" id="CP038267">
    <property type="protein sequence ID" value="QBR94502.1"/>
    <property type="molecule type" value="Genomic_DNA"/>
</dbReference>
<keyword evidence="3" id="KW-0813">Transport</keyword>
<comment type="subcellular location">
    <subcellularLocation>
        <location evidence="1">Cell membrane</location>
        <topology evidence="1">Multi-pass membrane protein</topology>
    </subcellularLocation>
</comment>
<dbReference type="PANTHER" id="PTHR30472">
    <property type="entry name" value="FERRIC ENTEROBACTIN TRANSPORT SYSTEM PERMEASE PROTEIN"/>
    <property type="match status" value="1"/>
</dbReference>
<feature type="transmembrane region" description="Helical" evidence="8">
    <location>
        <begin position="72"/>
        <end position="93"/>
    </location>
</feature>
<dbReference type="Proteomes" id="UP000294894">
    <property type="component" value="Chromosome"/>
</dbReference>
<sequence>MVAAVVGVSAVSVLVGARTLPVAAALDPDHPLRAIVDARIERTLLGLAVGAALGLAGACMQGLTRNPLADPGILGINAGAAFAMVVAISVLGISDVTGYVWFAFLGAAVAAVVVHLVASLGREGATPVKLAIAGAAVTAAVTSWTSGVLLIDRSTMETFRLWQVGTVGGRDLDVLLLGLPFLAVGALLALSGARVLNALALGDDLARSLGRRTVLDRVVIGVAIVLLAGTATALAGPIAFVGLMAPHAVRAMVGGSYALVLPLSAVTGAVVVVLADTLGRIVLPPAEVQVGIMTAIVGVPVFLVLIRRGGTASL</sequence>
<keyword evidence="10" id="KW-1185">Reference proteome</keyword>
<dbReference type="GO" id="GO:0005886">
    <property type="term" value="C:plasma membrane"/>
    <property type="evidence" value="ECO:0007669"/>
    <property type="project" value="UniProtKB-SubCell"/>
</dbReference>
<dbReference type="Gene3D" id="1.10.3470.10">
    <property type="entry name" value="ABC transporter involved in vitamin B12 uptake, BtuC"/>
    <property type="match status" value="1"/>
</dbReference>
<gene>
    <name evidence="9" type="ORF">EXE57_13440</name>
</gene>
<dbReference type="OrthoDB" id="9782305at2"/>
<dbReference type="PANTHER" id="PTHR30472:SF1">
    <property type="entry name" value="FE(3+) DICITRATE TRANSPORT SYSTEM PERMEASE PROTEIN FECC-RELATED"/>
    <property type="match status" value="1"/>
</dbReference>
<dbReference type="AlphaFoldDB" id="A0A4V1BEG1"/>
<dbReference type="KEGG" id="noy:EXE57_13440"/>
<dbReference type="Pfam" id="PF01032">
    <property type="entry name" value="FecCD"/>
    <property type="match status" value="1"/>
</dbReference>
<name>A0A4V1BEG1_9ACTN</name>
<evidence type="ECO:0000256" key="4">
    <source>
        <dbReference type="ARBA" id="ARBA00022475"/>
    </source>
</evidence>
<dbReference type="GO" id="GO:0033214">
    <property type="term" value="P:siderophore-iron import into cell"/>
    <property type="evidence" value="ECO:0007669"/>
    <property type="project" value="TreeGrafter"/>
</dbReference>
<accession>A0A4V1BEG1</accession>
<organism evidence="9 10">
    <name type="scientific">Nocardioides euryhalodurans</name>
    <dbReference type="NCBI Taxonomy" id="2518370"/>
    <lineage>
        <taxon>Bacteria</taxon>
        <taxon>Bacillati</taxon>
        <taxon>Actinomycetota</taxon>
        <taxon>Actinomycetes</taxon>
        <taxon>Propionibacteriales</taxon>
        <taxon>Nocardioidaceae</taxon>
        <taxon>Nocardioides</taxon>
    </lineage>
</organism>
<feature type="transmembrane region" description="Helical" evidence="8">
    <location>
        <begin position="288"/>
        <end position="306"/>
    </location>
</feature>
<evidence type="ECO:0000313" key="10">
    <source>
        <dbReference type="Proteomes" id="UP000294894"/>
    </source>
</evidence>
<feature type="transmembrane region" description="Helical" evidence="8">
    <location>
        <begin position="99"/>
        <end position="118"/>
    </location>
</feature>
<evidence type="ECO:0000256" key="2">
    <source>
        <dbReference type="ARBA" id="ARBA00007935"/>
    </source>
</evidence>